<dbReference type="GO" id="GO:0043137">
    <property type="term" value="P:DNA replication, removal of RNA primer"/>
    <property type="evidence" value="ECO:0007669"/>
    <property type="project" value="TreeGrafter"/>
</dbReference>
<evidence type="ECO:0000256" key="14">
    <source>
        <dbReference type="HAMAP-Rule" id="MF_00052"/>
    </source>
</evidence>
<keyword evidence="19" id="KW-1185">Reference proteome</keyword>
<feature type="binding site" evidence="14 15">
    <location>
        <position position="78"/>
    </location>
    <ligand>
        <name>a divalent metal cation</name>
        <dbReference type="ChEBI" id="CHEBI:60240"/>
    </ligand>
</feature>
<dbReference type="HAMAP" id="MF_00052_B">
    <property type="entry name" value="RNase_HII_B"/>
    <property type="match status" value="1"/>
</dbReference>
<dbReference type="Pfam" id="PF01351">
    <property type="entry name" value="RNase_HII"/>
    <property type="match status" value="1"/>
</dbReference>
<dbReference type="GO" id="GO:0030145">
    <property type="term" value="F:manganese ion binding"/>
    <property type="evidence" value="ECO:0007669"/>
    <property type="project" value="UniProtKB-UniRule"/>
</dbReference>
<evidence type="ECO:0000256" key="10">
    <source>
        <dbReference type="ARBA" id="ARBA00022723"/>
    </source>
</evidence>
<sequence length="253" mass="28779">MANQSISDIKTIFKNTPIEKINETIDRYSSDERQGVQNMITQYTKKSINYYKEIERIHLMKHYEQANDQYNHICGIDEAGRGPLAGPVISGAVILSQEEDILYLNDSKKLSEKKRNELYGIIKEKAVSYSVGIATVETIDTINILQATFESMKDAINKLSFKPDYLLIDAITLPNIDIRQQSIIKGDAKSVSIAAASILAKVTRDKMMAEYHTLYPEYNFLQNKGYGTSEHIEAIKKYGPCPIHRQTFIKNFI</sequence>
<protein>
    <recommendedName>
        <fullName evidence="7 14">Ribonuclease HII</fullName>
        <shortName evidence="14">RNase HII</shortName>
        <ecNumber evidence="6 14">3.1.26.4</ecNumber>
    </recommendedName>
</protein>
<dbReference type="InterPro" id="IPR001352">
    <property type="entry name" value="RNase_HII/HIII"/>
</dbReference>
<evidence type="ECO:0000256" key="9">
    <source>
        <dbReference type="ARBA" id="ARBA00022722"/>
    </source>
</evidence>
<keyword evidence="13 14" id="KW-0464">Manganese</keyword>
<evidence type="ECO:0000256" key="13">
    <source>
        <dbReference type="ARBA" id="ARBA00023211"/>
    </source>
</evidence>
<evidence type="ECO:0000259" key="17">
    <source>
        <dbReference type="PROSITE" id="PS51975"/>
    </source>
</evidence>
<keyword evidence="10 14" id="KW-0479">Metal-binding</keyword>
<dbReference type="InterPro" id="IPR036397">
    <property type="entry name" value="RNaseH_sf"/>
</dbReference>
<dbReference type="NCBIfam" id="NF000595">
    <property type="entry name" value="PRK00015.1-3"/>
    <property type="match status" value="1"/>
</dbReference>
<feature type="binding site" evidence="14 15">
    <location>
        <position position="169"/>
    </location>
    <ligand>
        <name>a divalent metal cation</name>
        <dbReference type="ChEBI" id="CHEBI:60240"/>
    </ligand>
</feature>
<feature type="binding site" evidence="14 15">
    <location>
        <position position="77"/>
    </location>
    <ligand>
        <name>a divalent metal cation</name>
        <dbReference type="ChEBI" id="CHEBI:60240"/>
    </ligand>
</feature>
<dbReference type="PANTHER" id="PTHR10954:SF18">
    <property type="entry name" value="RIBONUCLEASE HII"/>
    <property type="match status" value="1"/>
</dbReference>
<dbReference type="GO" id="GO:0003723">
    <property type="term" value="F:RNA binding"/>
    <property type="evidence" value="ECO:0007669"/>
    <property type="project" value="UniProtKB-UniRule"/>
</dbReference>
<comment type="similarity">
    <text evidence="5 14 16">Belongs to the RNase HII family.</text>
</comment>
<reference evidence="18 19" key="1">
    <citation type="submission" date="2019-03" db="EMBL/GenBank/DDBJ databases">
        <title>Genomic Encyclopedia of Type Strains, Phase IV (KMG-IV): sequencing the most valuable type-strain genomes for metagenomic binning, comparative biology and taxonomic classification.</title>
        <authorList>
            <person name="Goeker M."/>
        </authorList>
    </citation>
    <scope>NUCLEOTIDE SEQUENCE [LARGE SCALE GENOMIC DNA]</scope>
    <source>
        <strain evidence="18 19">DSM 24176</strain>
    </source>
</reference>
<keyword evidence="11 14" id="KW-0255">Endonuclease</keyword>
<dbReference type="FunFam" id="3.30.420.10:FF:000006">
    <property type="entry name" value="Ribonuclease HII"/>
    <property type="match status" value="1"/>
</dbReference>
<dbReference type="AlphaFoldDB" id="A0A4R1N088"/>
<comment type="function">
    <text evidence="3 14 16">Endonuclease that specifically degrades the RNA of RNA-DNA hybrids.</text>
</comment>
<evidence type="ECO:0000256" key="2">
    <source>
        <dbReference type="ARBA" id="ARBA00001946"/>
    </source>
</evidence>
<dbReference type="GO" id="GO:0006298">
    <property type="term" value="P:mismatch repair"/>
    <property type="evidence" value="ECO:0007669"/>
    <property type="project" value="TreeGrafter"/>
</dbReference>
<comment type="subcellular location">
    <subcellularLocation>
        <location evidence="4 14">Cytoplasm</location>
    </subcellularLocation>
</comment>
<dbReference type="OrthoDB" id="9803420at2"/>
<dbReference type="RefSeq" id="WP_132280620.1">
    <property type="nucleotide sequence ID" value="NZ_SMGQ01000011.1"/>
</dbReference>
<evidence type="ECO:0000256" key="12">
    <source>
        <dbReference type="ARBA" id="ARBA00022801"/>
    </source>
</evidence>
<evidence type="ECO:0000313" key="18">
    <source>
        <dbReference type="EMBL" id="TCK98300.1"/>
    </source>
</evidence>
<dbReference type="GO" id="GO:0004523">
    <property type="term" value="F:RNA-DNA hybrid ribonuclease activity"/>
    <property type="evidence" value="ECO:0007669"/>
    <property type="project" value="UniProtKB-UniRule"/>
</dbReference>
<evidence type="ECO:0000256" key="5">
    <source>
        <dbReference type="ARBA" id="ARBA00007383"/>
    </source>
</evidence>
<gene>
    <name evidence="14" type="primary">rnhB</name>
    <name evidence="18" type="ORF">EDC19_0720</name>
</gene>
<evidence type="ECO:0000256" key="16">
    <source>
        <dbReference type="RuleBase" id="RU003515"/>
    </source>
</evidence>
<evidence type="ECO:0000256" key="15">
    <source>
        <dbReference type="PROSITE-ProRule" id="PRU01319"/>
    </source>
</evidence>
<evidence type="ECO:0000256" key="3">
    <source>
        <dbReference type="ARBA" id="ARBA00004065"/>
    </source>
</evidence>
<keyword evidence="8 14" id="KW-0963">Cytoplasm</keyword>
<evidence type="ECO:0000256" key="6">
    <source>
        <dbReference type="ARBA" id="ARBA00012180"/>
    </source>
</evidence>
<dbReference type="EMBL" id="SMGQ01000011">
    <property type="protein sequence ID" value="TCK98300.1"/>
    <property type="molecule type" value="Genomic_DNA"/>
</dbReference>
<accession>A0A4R1N088</accession>
<dbReference type="GO" id="GO:0005737">
    <property type="term" value="C:cytoplasm"/>
    <property type="evidence" value="ECO:0007669"/>
    <property type="project" value="UniProtKB-SubCell"/>
</dbReference>
<dbReference type="PANTHER" id="PTHR10954">
    <property type="entry name" value="RIBONUCLEASE H2 SUBUNIT A"/>
    <property type="match status" value="1"/>
</dbReference>
<dbReference type="GO" id="GO:0032299">
    <property type="term" value="C:ribonuclease H2 complex"/>
    <property type="evidence" value="ECO:0007669"/>
    <property type="project" value="TreeGrafter"/>
</dbReference>
<comment type="cofactor">
    <cofactor evidence="2">
        <name>Mg(2+)</name>
        <dbReference type="ChEBI" id="CHEBI:18420"/>
    </cofactor>
</comment>
<dbReference type="InterPro" id="IPR022898">
    <property type="entry name" value="RNase_HII"/>
</dbReference>
<evidence type="ECO:0000256" key="1">
    <source>
        <dbReference type="ARBA" id="ARBA00000077"/>
    </source>
</evidence>
<proteinExistence type="inferred from homology"/>
<dbReference type="EC" id="3.1.26.4" evidence="6 14"/>
<comment type="cofactor">
    <cofactor evidence="14 15">
        <name>Mn(2+)</name>
        <dbReference type="ChEBI" id="CHEBI:29035"/>
    </cofactor>
    <cofactor evidence="14 15">
        <name>Mg(2+)</name>
        <dbReference type="ChEBI" id="CHEBI:18420"/>
    </cofactor>
    <text evidence="14 15">Manganese or magnesium. Binds 1 divalent metal ion per monomer in the absence of substrate. May bind a second metal ion after substrate binding.</text>
</comment>
<name>A0A4R1N088_9FIRM</name>
<evidence type="ECO:0000256" key="11">
    <source>
        <dbReference type="ARBA" id="ARBA00022759"/>
    </source>
</evidence>
<dbReference type="SUPFAM" id="SSF53098">
    <property type="entry name" value="Ribonuclease H-like"/>
    <property type="match status" value="1"/>
</dbReference>
<dbReference type="InterPro" id="IPR024567">
    <property type="entry name" value="RNase_HII/HIII_dom"/>
</dbReference>
<dbReference type="Gene3D" id="3.30.420.10">
    <property type="entry name" value="Ribonuclease H-like superfamily/Ribonuclease H"/>
    <property type="match status" value="1"/>
</dbReference>
<dbReference type="CDD" id="cd07182">
    <property type="entry name" value="RNase_HII_bacteria_HII_like"/>
    <property type="match status" value="1"/>
</dbReference>
<evidence type="ECO:0000313" key="19">
    <source>
        <dbReference type="Proteomes" id="UP000294545"/>
    </source>
</evidence>
<keyword evidence="12 14" id="KW-0378">Hydrolase</keyword>
<evidence type="ECO:0000256" key="8">
    <source>
        <dbReference type="ARBA" id="ARBA00022490"/>
    </source>
</evidence>
<comment type="caution">
    <text evidence="18">The sequence shown here is derived from an EMBL/GenBank/DDBJ whole genome shotgun (WGS) entry which is preliminary data.</text>
</comment>
<evidence type="ECO:0000256" key="7">
    <source>
        <dbReference type="ARBA" id="ARBA00019179"/>
    </source>
</evidence>
<evidence type="ECO:0000256" key="4">
    <source>
        <dbReference type="ARBA" id="ARBA00004496"/>
    </source>
</evidence>
<dbReference type="PROSITE" id="PS51975">
    <property type="entry name" value="RNASE_H_2"/>
    <property type="match status" value="1"/>
</dbReference>
<dbReference type="InterPro" id="IPR012337">
    <property type="entry name" value="RNaseH-like_sf"/>
</dbReference>
<feature type="domain" description="RNase H type-2" evidence="17">
    <location>
        <begin position="71"/>
        <end position="253"/>
    </location>
</feature>
<keyword evidence="9 14" id="KW-0540">Nuclease</keyword>
<dbReference type="Proteomes" id="UP000294545">
    <property type="component" value="Unassembled WGS sequence"/>
</dbReference>
<comment type="catalytic activity">
    <reaction evidence="1 14 15 16">
        <text>Endonucleolytic cleavage to 5'-phosphomonoester.</text>
        <dbReference type="EC" id="3.1.26.4"/>
    </reaction>
</comment>
<dbReference type="NCBIfam" id="NF000594">
    <property type="entry name" value="PRK00015.1-1"/>
    <property type="match status" value="1"/>
</dbReference>
<organism evidence="18 19">
    <name type="scientific">Natranaerovirga hydrolytica</name>
    <dbReference type="NCBI Taxonomy" id="680378"/>
    <lineage>
        <taxon>Bacteria</taxon>
        <taxon>Bacillati</taxon>
        <taxon>Bacillota</taxon>
        <taxon>Clostridia</taxon>
        <taxon>Lachnospirales</taxon>
        <taxon>Natranaerovirgaceae</taxon>
        <taxon>Natranaerovirga</taxon>
    </lineage>
</organism>